<organism evidence="3 4">
    <name type="scientific">Christiangramia flava JLT2011</name>
    <dbReference type="NCBI Taxonomy" id="1229726"/>
    <lineage>
        <taxon>Bacteria</taxon>
        <taxon>Pseudomonadati</taxon>
        <taxon>Bacteroidota</taxon>
        <taxon>Flavobacteriia</taxon>
        <taxon>Flavobacteriales</taxon>
        <taxon>Flavobacteriaceae</taxon>
        <taxon>Christiangramia</taxon>
    </lineage>
</organism>
<keyword evidence="4" id="KW-1185">Reference proteome</keyword>
<dbReference type="EMBL" id="CP016359">
    <property type="protein sequence ID" value="APU66985.1"/>
    <property type="molecule type" value="Genomic_DNA"/>
</dbReference>
<dbReference type="STRING" id="1229726.GRFL_0261"/>
<dbReference type="InterPro" id="IPR016163">
    <property type="entry name" value="Ald_DH_C"/>
</dbReference>
<dbReference type="InterPro" id="IPR050740">
    <property type="entry name" value="Aldehyde_DH_Superfamily"/>
</dbReference>
<protein>
    <submittedName>
        <fullName evidence="3">Glyceraldehyde-3-phosphate dehydrogenase, putative</fullName>
    </submittedName>
</protein>
<sequence length="525" mass="59141">MSIPKEFQINELLHQKTYLSNGELIEWKGKNDEVFSTISSTEDYQLTLLGTIPHMDEATAMEVLQSACDAYSKGQGDWPTMKVAQRIACMEDFVSKMKEQREVVVKYLMWEIGKSLPDSQKEFDRTVEYILDTIEDYKQLDRDSAKFHKKDGVYAHIRRGPLGVVLCLGPYNYPLNETFALLIPALIMGNTVVFKPAKHGVLLLSPLLEAFRSSFPKGVVNVIYGRGREVAAPIMQSGRVDVLALIGNSKSAIALQDQHPHKNRLRLVLGLEAKNPGIVLPDADLDLAIDECISGTLSFNGQRCTALKILYVHEDIQEEFNRRFAERVDALKFGNPWDEKVMLTPLPEPDKPQYIQELIDDAEKHGAKVLNKRGGETTENYIFPAVLYPVTEEMRVYQEEQFGPVIPVKPFRSIDDLLDEIADSNYGQQVSLFGNDIKRLAPLIDTLVNLVCRVNLNSSCQRGPDVFPFTGRKDSAVGTLSVHDALRSFSIRTFVASKDKAYNNEILRELLDSKSSNFVSTDYLL</sequence>
<evidence type="ECO:0000313" key="4">
    <source>
        <dbReference type="Proteomes" id="UP000186230"/>
    </source>
</evidence>
<keyword evidence="2" id="KW-0560">Oxidoreductase</keyword>
<dbReference type="Gene3D" id="3.40.309.10">
    <property type="entry name" value="Aldehyde Dehydrogenase, Chain A, domain 2"/>
    <property type="match status" value="1"/>
</dbReference>
<dbReference type="PANTHER" id="PTHR43353:SF5">
    <property type="entry name" value="SUCCINATE-SEMIALDEHYDE DEHYDROGENASE, MITOCHONDRIAL"/>
    <property type="match status" value="1"/>
</dbReference>
<accession>A0A1L7I1I2</accession>
<gene>
    <name evidence="3" type="ORF">GRFL_0261</name>
</gene>
<evidence type="ECO:0000256" key="1">
    <source>
        <dbReference type="ARBA" id="ARBA00009986"/>
    </source>
</evidence>
<dbReference type="InterPro" id="IPR016161">
    <property type="entry name" value="Ald_DH/histidinol_DH"/>
</dbReference>
<dbReference type="CDD" id="cd07082">
    <property type="entry name" value="ALDH_F11_NP-GAPDH"/>
    <property type="match status" value="1"/>
</dbReference>
<dbReference type="GO" id="GO:0016620">
    <property type="term" value="F:oxidoreductase activity, acting on the aldehyde or oxo group of donors, NAD or NADP as acceptor"/>
    <property type="evidence" value="ECO:0007669"/>
    <property type="project" value="InterPro"/>
</dbReference>
<evidence type="ECO:0000313" key="3">
    <source>
        <dbReference type="EMBL" id="APU66985.1"/>
    </source>
</evidence>
<dbReference type="AlphaFoldDB" id="A0A1L7I1I2"/>
<dbReference type="InterPro" id="IPR016160">
    <property type="entry name" value="Ald_DH_CS_CYS"/>
</dbReference>
<dbReference type="OrthoDB" id="9762913at2"/>
<proteinExistence type="inferred from homology"/>
<evidence type="ECO:0000256" key="2">
    <source>
        <dbReference type="ARBA" id="ARBA00023002"/>
    </source>
</evidence>
<name>A0A1L7I1I2_9FLAO</name>
<dbReference type="Proteomes" id="UP000186230">
    <property type="component" value="Chromosome"/>
</dbReference>
<reference evidence="3 4" key="1">
    <citation type="submission" date="2016-07" db="EMBL/GenBank/DDBJ databases">
        <title>Multi-omics approach to identify versatile polysaccharide utilization systems of a marine flavobacterium Gramella flava.</title>
        <authorList>
            <person name="Tang K."/>
        </authorList>
    </citation>
    <scope>NUCLEOTIDE SEQUENCE [LARGE SCALE GENOMIC DNA]</scope>
    <source>
        <strain evidence="3 4">JLT2011</strain>
    </source>
</reference>
<dbReference type="SUPFAM" id="SSF53720">
    <property type="entry name" value="ALDH-like"/>
    <property type="match status" value="1"/>
</dbReference>
<dbReference type="KEGG" id="gfl:GRFL_0261"/>
<dbReference type="PANTHER" id="PTHR43353">
    <property type="entry name" value="SUCCINATE-SEMIALDEHYDE DEHYDROGENASE, MITOCHONDRIAL"/>
    <property type="match status" value="1"/>
</dbReference>
<dbReference type="InterPro" id="IPR015590">
    <property type="entry name" value="Aldehyde_DH_dom"/>
</dbReference>
<dbReference type="InterPro" id="IPR016162">
    <property type="entry name" value="Ald_DH_N"/>
</dbReference>
<dbReference type="Gene3D" id="3.40.605.10">
    <property type="entry name" value="Aldehyde Dehydrogenase, Chain A, domain 1"/>
    <property type="match status" value="1"/>
</dbReference>
<comment type="similarity">
    <text evidence="1">Belongs to the aldehyde dehydrogenase family.</text>
</comment>
<dbReference type="Pfam" id="PF00171">
    <property type="entry name" value="Aldedh"/>
    <property type="match status" value="1"/>
</dbReference>
<dbReference type="RefSeq" id="WP_083642767.1">
    <property type="nucleotide sequence ID" value="NZ_AMRU01000008.1"/>
</dbReference>
<dbReference type="PROSITE" id="PS00070">
    <property type="entry name" value="ALDEHYDE_DEHYDR_CYS"/>
    <property type="match status" value="1"/>
</dbReference>